<dbReference type="EMBL" id="CAXAMN010004492">
    <property type="protein sequence ID" value="CAK9009661.1"/>
    <property type="molecule type" value="Genomic_DNA"/>
</dbReference>
<evidence type="ECO:0000256" key="2">
    <source>
        <dbReference type="ARBA" id="ARBA00010101"/>
    </source>
</evidence>
<evidence type="ECO:0000256" key="6">
    <source>
        <dbReference type="ARBA" id="ARBA00023098"/>
    </source>
</evidence>
<feature type="domain" description="Cytidyltransferase-like" evidence="14">
    <location>
        <begin position="2083"/>
        <end position="2163"/>
    </location>
</feature>
<feature type="transmembrane region" description="Helical" evidence="13">
    <location>
        <begin position="1324"/>
        <end position="1349"/>
    </location>
</feature>
<evidence type="ECO:0000259" key="14">
    <source>
        <dbReference type="Pfam" id="PF01467"/>
    </source>
</evidence>
<keyword evidence="3" id="KW-0444">Lipid biosynthesis</keyword>
<keyword evidence="5" id="KW-0548">Nucleotidyltransferase</keyword>
<evidence type="ECO:0000256" key="10">
    <source>
        <dbReference type="ARBA" id="ARBA00024221"/>
    </source>
</evidence>
<keyword evidence="13" id="KW-0472">Membrane</keyword>
<gene>
    <name evidence="15" type="ORF">CCMP2556_LOCUS9758</name>
</gene>
<evidence type="ECO:0000256" key="5">
    <source>
        <dbReference type="ARBA" id="ARBA00022695"/>
    </source>
</evidence>
<dbReference type="InterPro" id="IPR004821">
    <property type="entry name" value="Cyt_trans-like"/>
</dbReference>
<dbReference type="Pfam" id="PF01467">
    <property type="entry name" value="CTP_transf_like"/>
    <property type="match status" value="1"/>
</dbReference>
<evidence type="ECO:0000256" key="13">
    <source>
        <dbReference type="SAM" id="Phobius"/>
    </source>
</evidence>
<evidence type="ECO:0000256" key="4">
    <source>
        <dbReference type="ARBA" id="ARBA00022679"/>
    </source>
</evidence>
<evidence type="ECO:0000256" key="8">
    <source>
        <dbReference type="ARBA" id="ARBA00023264"/>
    </source>
</evidence>
<dbReference type="InterPro" id="IPR044608">
    <property type="entry name" value="Ect1/PCYT2"/>
</dbReference>
<feature type="transmembrane region" description="Helical" evidence="13">
    <location>
        <begin position="1194"/>
        <end position="1215"/>
    </location>
</feature>
<keyword evidence="13" id="KW-0812">Transmembrane</keyword>
<keyword evidence="4" id="KW-0808">Transferase</keyword>
<dbReference type="EC" id="2.7.7.14" evidence="10"/>
<feature type="region of interest" description="Disordered" evidence="12">
    <location>
        <begin position="1524"/>
        <end position="1543"/>
    </location>
</feature>
<evidence type="ECO:0000256" key="12">
    <source>
        <dbReference type="SAM" id="MobiDB-lite"/>
    </source>
</evidence>
<keyword evidence="7" id="KW-0594">Phospholipid biosynthesis</keyword>
<keyword evidence="6" id="KW-0443">Lipid metabolism</keyword>
<evidence type="ECO:0000256" key="7">
    <source>
        <dbReference type="ARBA" id="ARBA00023209"/>
    </source>
</evidence>
<reference evidence="15 16" key="1">
    <citation type="submission" date="2024-02" db="EMBL/GenBank/DDBJ databases">
        <authorList>
            <person name="Chen Y."/>
            <person name="Shah S."/>
            <person name="Dougan E. K."/>
            <person name="Thang M."/>
            <person name="Chan C."/>
        </authorList>
    </citation>
    <scope>NUCLEOTIDE SEQUENCE [LARGE SCALE GENOMIC DNA]</scope>
</reference>
<organism evidence="15 16">
    <name type="scientific">Durusdinium trenchii</name>
    <dbReference type="NCBI Taxonomy" id="1381693"/>
    <lineage>
        <taxon>Eukaryota</taxon>
        <taxon>Sar</taxon>
        <taxon>Alveolata</taxon>
        <taxon>Dinophyceae</taxon>
        <taxon>Suessiales</taxon>
        <taxon>Symbiodiniaceae</taxon>
        <taxon>Durusdinium</taxon>
    </lineage>
</organism>
<accession>A0ABP0J5N0</accession>
<evidence type="ECO:0000256" key="3">
    <source>
        <dbReference type="ARBA" id="ARBA00022516"/>
    </source>
</evidence>
<comment type="pathway">
    <text evidence="1">Lipid metabolism.</text>
</comment>
<dbReference type="Gene3D" id="3.40.50.620">
    <property type="entry name" value="HUPs"/>
    <property type="match status" value="2"/>
</dbReference>
<keyword evidence="8" id="KW-1208">Phospholipid metabolism</keyword>
<comment type="similarity">
    <text evidence="2">Belongs to the cytidylyltransferase family.</text>
</comment>
<feature type="transmembrane region" description="Helical" evidence="13">
    <location>
        <begin position="1394"/>
        <end position="1418"/>
    </location>
</feature>
<comment type="pathway">
    <text evidence="9">Phospholipid metabolism; phosphatidylethanolamine biosynthesis; phosphatidylethanolamine from ethanolamine: step 2/3.</text>
</comment>
<dbReference type="NCBIfam" id="TIGR00125">
    <property type="entry name" value="cyt_tran_rel"/>
    <property type="match status" value="1"/>
</dbReference>
<name>A0ABP0J5N0_9DINO</name>
<dbReference type="PANTHER" id="PTHR45780:SF2">
    <property type="entry name" value="ETHANOLAMINE-PHOSPHATE CYTIDYLYLTRANSFERASE"/>
    <property type="match status" value="1"/>
</dbReference>
<evidence type="ECO:0000313" key="15">
    <source>
        <dbReference type="EMBL" id="CAK9009661.1"/>
    </source>
</evidence>
<dbReference type="PANTHER" id="PTHR45780">
    <property type="entry name" value="ETHANOLAMINE-PHOSPHATE CYTIDYLYLTRANSFERASE"/>
    <property type="match status" value="1"/>
</dbReference>
<dbReference type="InterPro" id="IPR014729">
    <property type="entry name" value="Rossmann-like_a/b/a_fold"/>
</dbReference>
<comment type="caution">
    <text evidence="15">The sequence shown here is derived from an EMBL/GenBank/DDBJ whole genome shotgun (WGS) entry which is preliminary data.</text>
</comment>
<dbReference type="Proteomes" id="UP001642484">
    <property type="component" value="Unassembled WGS sequence"/>
</dbReference>
<keyword evidence="16" id="KW-1185">Reference proteome</keyword>
<evidence type="ECO:0000313" key="16">
    <source>
        <dbReference type="Proteomes" id="UP001642484"/>
    </source>
</evidence>
<protein>
    <recommendedName>
        <fullName evidence="10">ethanolamine-phosphate cytidylyltransferase</fullName>
        <ecNumber evidence="10">2.7.7.14</ecNumber>
    </recommendedName>
    <alternativeName>
        <fullName evidence="11">CTP:phosphoethanolamine cytidylyltransferase</fullName>
    </alternativeName>
</protein>
<sequence>MRGLLSPVLGHGLTCCAEEPPYAWADGRAYTTPNQLPEDAWQIWIIDDVTVIGAGFWYSHPTLRAAATVDAGFAFSMNPSTVMTRIAVDDALGLPYLSSVTFDVGLASTAGTYKLCWCPSWDWPESSTLHGGDVDTVPCSSEQEFFVNNGNLVVGFLTAQDRYHCMLGANCLLGVALPASLPNQRAVLLPGNIRCAEAQNSMASPWSDARNVSGSKPLASTNWTVFDFGSATVVGEFQICICTNYDNGQDGLACSQIEEFYEAAGPLIVADEVFLAFEAGLTPVDLNVSRGYGLDSSDRLFLHSGFFCNASTLGSFVISPSTVEAAGAWALYSLDSLQLPSGLYVACLCSNFDGPDADQVRCNDADEFTAPVGRLQVAAVEGPQLSSSVSGTITLRLNLTRRLSAVHLAAASSGYALATALEIALRTVLESYIVPVSVVITGVSPLLGSNPLDVSANFTATFNGSAEEHLLEVRDFDNASCPEQLLDPPWSTTGGAVVTPAFEDSALLLGCLRLADILTNEGPAIQSAVTLLLQSASLSGIGAIEVMGIESLKAPAMGYLPAVYRCVRGAPCRILVEAALGSGLVPADGSMLLTGSSVCGSQDLQRLTTVLPSNPVDASSPGSTSTRLVDLGAPLLEGSYTLCYCAGGDSGSGTCGSSLDYFSLVGTLSVRGPNPLEAFCVVYKDCNVSLWGVELSVWDSLLVKDGTGSCYDSTATGFGASSYFAVNPAGLPTEDSLARWTFQLGVASQTGTYQICYCASYSAGSTVPCQSPSEFTMQAGFLYVRGVQQTNSATFSCVRSSKGDADAACDLPVEGTALMPVQDKMLVVPASSNASCGEVQPEVSFGVSPNPVALSIADNVNATPWGLMSSYHLARWVITRLEIVGSYQICYCADSADGLQDGRGACFTSVAGFYHEVGTLEVRGADSSQMFLCVPGEVCELLVSGVNLSTSDKVRLVGPEDSCARVKSSINATTVDFNAAVEANATHARFNLGTILSLDNPSAMRLCYCANFNQDGQGETCSDANDFTHSAGVVNMAICPQPPSSPVFVVPVQDVYGGIGEGMFRLYSLPAWVCIDTPSRTPADYQRYQSILPLGTGGSEGKGGDVGGHDLVFSSGRAQCVPGIDVNVPRLPNMNDSATEVSVVGGSGARTDGLLIEYGFRLQVASSLSDERGNLQSCSTWEVEMRSFGCGWDAALTFGFLLHLFIGFIILWTCFSNQLYHCSAFCSWTKKVDPIVDSQNPLPLEDTPLRRAADAGTVQPVPTTKTGGTFTVKAFAAGGASVDEPDRPLQILCSSRAAWLLVLVRMTTLIVQLVVVLLRVEDAVIFFLIPALMALVCLVAQVVLVWTAWGRYRTWRCFKRPQHLMHSFTLNLKLHVDMVIPLLARRHHAELWRVAVVLVILELLVQVLHPIWTLLLVLRSARRTLRRPATAWSPHPRPAAPQRLEQMEVDVNDERVQTVLKETMPKPDRHGSLSTTDPMTVMADVANKLTLDKLPKGVTVQQGKIGLEGIATTGAITTVKVTGHTSAVGEETEEPRERRSRRTSVEFLAGGLALEDERSPSTTTQRYGARGARASADLYASFEEERSPAKGSLTNSLESRQKHEELVLHMFRMKALEEHLKESRKPRWRCRCCSFCLSVMMSPFRCCAARYKGVHQTVAALQFRRHAEGAGGFQLPHFEAALANAAVALPAASSQEASETRRQVAEVRQMLSGHVNAFRQAKALGQHLVVGVNSDESVLQVAWRREPRLGTLDSIESRTSRLRPPPDRFTGDLVTFPGAKGFLPVLKNSERQRAVLGCRFVDEHLSLYVAEALASFEAMAATAEQAFKKKVQRTAHVNTFFADLEAQSFPEDLVRVSYPEAVHHWELLGQTQSTPWIWVMLLELCLVSFLSPTAALRPIPAITVYAVLWLVFMRPGSTSTSNLLWLYGDCLDVTEDRARKDRIRRRLERAQKQIGKGAGGKGKGEVNEFAGPSFVTACSCACAVPERGHALTQQLKRAAGCALVEYQRGTNQRAKLEGISTTDIVGRLLLLTQDHHTNLLEESATSSAGVFASQQSSFLVTSQLLRAFSGALPGHKGGQVVYVDGAWDMFHCGHVDLLRKAKNLGDLLIVGVHADAVVNKHRGSNYPIMNMQERVLSVLGCRYVDDVLLDAPWQVTREMIATLRRLDRRASRLSVVVRGTVCDTVRRAAAEDPHSVPRHGRSAKVHLWQYGLLWNKLCNN</sequence>
<feature type="transmembrane region" description="Helical" evidence="13">
    <location>
        <begin position="1297"/>
        <end position="1318"/>
    </location>
</feature>
<evidence type="ECO:0000256" key="9">
    <source>
        <dbReference type="ARBA" id="ARBA00024191"/>
    </source>
</evidence>
<evidence type="ECO:0000256" key="11">
    <source>
        <dbReference type="ARBA" id="ARBA00031473"/>
    </source>
</evidence>
<proteinExistence type="inferred from homology"/>
<keyword evidence="13" id="KW-1133">Transmembrane helix</keyword>
<dbReference type="SUPFAM" id="SSF52374">
    <property type="entry name" value="Nucleotidylyl transferase"/>
    <property type="match status" value="1"/>
</dbReference>
<evidence type="ECO:0000256" key="1">
    <source>
        <dbReference type="ARBA" id="ARBA00005189"/>
    </source>
</evidence>